<evidence type="ECO:0000313" key="1">
    <source>
        <dbReference type="EMBL" id="QDU36571.1"/>
    </source>
</evidence>
<protein>
    <recommendedName>
        <fullName evidence="3">Double zinc ribbon</fullName>
    </recommendedName>
</protein>
<sequence>MPAWPGGPCPDCGDDMPANLVRCATCRALLNPELKPSDIVPYEPVQLQEVASFVESGLVGCFVGCPKCRRTLRVHAKYNGHKVACRFCDATFLFDRSRDDLSWRGGWCQCPHCEKELRFEQAALGRRVACRFCEGHLRPRDAEESV</sequence>
<dbReference type="Proteomes" id="UP000320496">
    <property type="component" value="Chromosome"/>
</dbReference>
<gene>
    <name evidence="1" type="ORF">Mal4_08580</name>
</gene>
<keyword evidence="2" id="KW-1185">Reference proteome</keyword>
<dbReference type="RefSeq" id="WP_145367217.1">
    <property type="nucleotide sequence ID" value="NZ_CP036275.1"/>
</dbReference>
<dbReference type="AlphaFoldDB" id="A0A517Z272"/>
<proteinExistence type="predicted"/>
<evidence type="ECO:0000313" key="2">
    <source>
        <dbReference type="Proteomes" id="UP000320496"/>
    </source>
</evidence>
<dbReference type="OrthoDB" id="290564at2"/>
<dbReference type="KEGG" id="mri:Mal4_08580"/>
<dbReference type="EMBL" id="CP036275">
    <property type="protein sequence ID" value="QDU36571.1"/>
    <property type="molecule type" value="Genomic_DNA"/>
</dbReference>
<organism evidence="1 2">
    <name type="scientific">Maioricimonas rarisocia</name>
    <dbReference type="NCBI Taxonomy" id="2528026"/>
    <lineage>
        <taxon>Bacteria</taxon>
        <taxon>Pseudomonadati</taxon>
        <taxon>Planctomycetota</taxon>
        <taxon>Planctomycetia</taxon>
        <taxon>Planctomycetales</taxon>
        <taxon>Planctomycetaceae</taxon>
        <taxon>Maioricimonas</taxon>
    </lineage>
</organism>
<evidence type="ECO:0008006" key="3">
    <source>
        <dbReference type="Google" id="ProtNLM"/>
    </source>
</evidence>
<name>A0A517Z272_9PLAN</name>
<reference evidence="1 2" key="1">
    <citation type="submission" date="2019-02" db="EMBL/GenBank/DDBJ databases">
        <title>Deep-cultivation of Planctomycetes and their phenomic and genomic characterization uncovers novel biology.</title>
        <authorList>
            <person name="Wiegand S."/>
            <person name="Jogler M."/>
            <person name="Boedeker C."/>
            <person name="Pinto D."/>
            <person name="Vollmers J."/>
            <person name="Rivas-Marin E."/>
            <person name="Kohn T."/>
            <person name="Peeters S.H."/>
            <person name="Heuer A."/>
            <person name="Rast P."/>
            <person name="Oberbeckmann S."/>
            <person name="Bunk B."/>
            <person name="Jeske O."/>
            <person name="Meyerdierks A."/>
            <person name="Storesund J.E."/>
            <person name="Kallscheuer N."/>
            <person name="Luecker S."/>
            <person name="Lage O.M."/>
            <person name="Pohl T."/>
            <person name="Merkel B.J."/>
            <person name="Hornburger P."/>
            <person name="Mueller R.-W."/>
            <person name="Bruemmer F."/>
            <person name="Labrenz M."/>
            <person name="Spormann A.M."/>
            <person name="Op den Camp H."/>
            <person name="Overmann J."/>
            <person name="Amann R."/>
            <person name="Jetten M.S.M."/>
            <person name="Mascher T."/>
            <person name="Medema M.H."/>
            <person name="Devos D.P."/>
            <person name="Kaster A.-K."/>
            <person name="Ovreas L."/>
            <person name="Rohde M."/>
            <person name="Galperin M.Y."/>
            <person name="Jogler C."/>
        </authorList>
    </citation>
    <scope>NUCLEOTIDE SEQUENCE [LARGE SCALE GENOMIC DNA]</scope>
    <source>
        <strain evidence="1 2">Mal4</strain>
    </source>
</reference>
<accession>A0A517Z272</accession>